<dbReference type="Proteomes" id="UP001209540">
    <property type="component" value="Unassembled WGS sequence"/>
</dbReference>
<reference evidence="2" key="2">
    <citation type="submission" date="2023-02" db="EMBL/GenBank/DDBJ databases">
        <authorList>
            <consortium name="DOE Joint Genome Institute"/>
            <person name="Mondo S.J."/>
            <person name="Chang Y."/>
            <person name="Wang Y."/>
            <person name="Ahrendt S."/>
            <person name="Andreopoulos W."/>
            <person name="Barry K."/>
            <person name="Beard J."/>
            <person name="Benny G.L."/>
            <person name="Blankenship S."/>
            <person name="Bonito G."/>
            <person name="Cuomo C."/>
            <person name="Desiro A."/>
            <person name="Gervers K.A."/>
            <person name="Hundley H."/>
            <person name="Kuo A."/>
            <person name="LaButti K."/>
            <person name="Lang B.F."/>
            <person name="Lipzen A."/>
            <person name="O'Donnell K."/>
            <person name="Pangilinan J."/>
            <person name="Reynolds N."/>
            <person name="Sandor L."/>
            <person name="Smith M.W."/>
            <person name="Tsang A."/>
            <person name="Grigoriev I.V."/>
            <person name="Stajich J.E."/>
            <person name="Spatafora J.W."/>
        </authorList>
    </citation>
    <scope>NUCLEOTIDE SEQUENCE</scope>
    <source>
        <strain evidence="2">RSA 2281</strain>
    </source>
</reference>
<organism evidence="2 3">
    <name type="scientific">Phascolomyces articulosus</name>
    <dbReference type="NCBI Taxonomy" id="60185"/>
    <lineage>
        <taxon>Eukaryota</taxon>
        <taxon>Fungi</taxon>
        <taxon>Fungi incertae sedis</taxon>
        <taxon>Mucoromycota</taxon>
        <taxon>Mucoromycotina</taxon>
        <taxon>Mucoromycetes</taxon>
        <taxon>Mucorales</taxon>
        <taxon>Lichtheimiaceae</taxon>
        <taxon>Phascolomyces</taxon>
    </lineage>
</organism>
<evidence type="ECO:0000313" key="2">
    <source>
        <dbReference type="EMBL" id="KAI9278384.1"/>
    </source>
</evidence>
<gene>
    <name evidence="2" type="ORF">BDA99DRAFT_600080</name>
</gene>
<accession>A0AAD5PM53</accession>
<feature type="compositionally biased region" description="Polar residues" evidence="1">
    <location>
        <begin position="158"/>
        <end position="169"/>
    </location>
</feature>
<protein>
    <submittedName>
        <fullName evidence="2">Uncharacterized protein</fullName>
    </submittedName>
</protein>
<feature type="region of interest" description="Disordered" evidence="1">
    <location>
        <begin position="112"/>
        <end position="175"/>
    </location>
</feature>
<evidence type="ECO:0000313" key="3">
    <source>
        <dbReference type="Proteomes" id="UP001209540"/>
    </source>
</evidence>
<name>A0AAD5PM53_9FUNG</name>
<dbReference type="AlphaFoldDB" id="A0AAD5PM53"/>
<dbReference type="EMBL" id="JAIXMP010000001">
    <property type="protein sequence ID" value="KAI9278384.1"/>
    <property type="molecule type" value="Genomic_DNA"/>
</dbReference>
<proteinExistence type="predicted"/>
<evidence type="ECO:0000256" key="1">
    <source>
        <dbReference type="SAM" id="MobiDB-lite"/>
    </source>
</evidence>
<comment type="caution">
    <text evidence="2">The sequence shown here is derived from an EMBL/GenBank/DDBJ whole genome shotgun (WGS) entry which is preliminary data.</text>
</comment>
<keyword evidence="3" id="KW-1185">Reference proteome</keyword>
<sequence>MEDNDTTRYLKQNYGQNFSIVEFFEHFAFTQEDDGAKEFKRAIGTLVKMKDAAYVSWAKEIHAKGFMILRNQNAVNYWNNLKKDISNNKLDIEVLQAKNRTFSLFLKKHLKNDGSSSGKKKKGADNKSSSESSKRKGDNNSESTNKKQKGPGTPTELDGNQEQSASQIHVPNEKPRNQHELLNWIRNFQALDSEGDKIKSLVDTLGQDGELDLEVLQISSWYKVIIETSLTNLKFPYMLTSCEAHVLSYIHHCTSINDLKALRRILYKYDDIDDGIEYIRMAIDSLITLWKSRKLAKTNQECWWRQFVYTPLFDNAFLQLQEFDIKRSECTSTIVDAFNGLVSTPYNQAIQKVDFALRNVEDGNDTMIGEDKPAHSVSRDVETDYCKNIRIRSLASYVQQSKLPIKSLNRLFDPLTYIWHGRTLKIHGTHELDGRMIHYEAASCTVPELPGNYDQVAKLLMTVLSLKRCVIHNKEKLDMIKHVLMTFLVTKSDGSRSPVHTKTKESSFELDTDGMVEIAKLIAGLKYEEDHFVKAINEIELKDNGSVMISDNERIASFSNKPSLSEISTTICQKYLMNYDEDDDNVFF</sequence>
<reference evidence="2" key="1">
    <citation type="journal article" date="2022" name="IScience">
        <title>Evolution of zygomycete secretomes and the origins of terrestrial fungal ecologies.</title>
        <authorList>
            <person name="Chang Y."/>
            <person name="Wang Y."/>
            <person name="Mondo S."/>
            <person name="Ahrendt S."/>
            <person name="Andreopoulos W."/>
            <person name="Barry K."/>
            <person name="Beard J."/>
            <person name="Benny G.L."/>
            <person name="Blankenship S."/>
            <person name="Bonito G."/>
            <person name="Cuomo C."/>
            <person name="Desiro A."/>
            <person name="Gervers K.A."/>
            <person name="Hundley H."/>
            <person name="Kuo A."/>
            <person name="LaButti K."/>
            <person name="Lang B.F."/>
            <person name="Lipzen A."/>
            <person name="O'Donnell K."/>
            <person name="Pangilinan J."/>
            <person name="Reynolds N."/>
            <person name="Sandor L."/>
            <person name="Smith M.E."/>
            <person name="Tsang A."/>
            <person name="Grigoriev I.V."/>
            <person name="Stajich J.E."/>
            <person name="Spatafora J.W."/>
        </authorList>
    </citation>
    <scope>NUCLEOTIDE SEQUENCE</scope>
    <source>
        <strain evidence="2">RSA 2281</strain>
    </source>
</reference>